<dbReference type="Gene3D" id="1.25.40.20">
    <property type="entry name" value="Ankyrin repeat-containing domain"/>
    <property type="match status" value="1"/>
</dbReference>
<dbReference type="GeneID" id="19121349"/>
<reference evidence="2 3" key="1">
    <citation type="journal article" date="2013" name="PLoS Genet.">
        <title>Comparative genome structure, secondary metabolite, and effector coding capacity across Cochliobolus pathogens.</title>
        <authorList>
            <person name="Condon B.J."/>
            <person name="Leng Y."/>
            <person name="Wu D."/>
            <person name="Bushley K.E."/>
            <person name="Ohm R.A."/>
            <person name="Otillar R."/>
            <person name="Martin J."/>
            <person name="Schackwitz W."/>
            <person name="Grimwood J."/>
            <person name="MohdZainudin N."/>
            <person name="Xue C."/>
            <person name="Wang R."/>
            <person name="Manning V.A."/>
            <person name="Dhillon B."/>
            <person name="Tu Z.J."/>
            <person name="Steffenson B.J."/>
            <person name="Salamov A."/>
            <person name="Sun H."/>
            <person name="Lowry S."/>
            <person name="LaButti K."/>
            <person name="Han J."/>
            <person name="Copeland A."/>
            <person name="Lindquist E."/>
            <person name="Barry K."/>
            <person name="Schmutz J."/>
            <person name="Baker S.E."/>
            <person name="Ciuffetti L.M."/>
            <person name="Grigoriev I.V."/>
            <person name="Zhong S."/>
            <person name="Turgeon B.G."/>
        </authorList>
    </citation>
    <scope>NUCLEOTIDE SEQUENCE [LARGE SCALE GENOMIC DNA]</scope>
    <source>
        <strain evidence="2 3">ATCC 44560</strain>
    </source>
</reference>
<keyword evidence="3" id="KW-1185">Reference proteome</keyword>
<dbReference type="PANTHER" id="PTHR24133:SF40">
    <property type="entry name" value="ANKYRIN REPEAT DOMAIN 44"/>
    <property type="match status" value="1"/>
</dbReference>
<dbReference type="PROSITE" id="PS50088">
    <property type="entry name" value="ANK_REPEAT"/>
    <property type="match status" value="1"/>
</dbReference>
<accession>W6YTI6</accession>
<dbReference type="SUPFAM" id="SSF48403">
    <property type="entry name" value="Ankyrin repeat"/>
    <property type="match status" value="1"/>
</dbReference>
<organism evidence="2 3">
    <name type="scientific">Bipolaris oryzae ATCC 44560</name>
    <dbReference type="NCBI Taxonomy" id="930090"/>
    <lineage>
        <taxon>Eukaryota</taxon>
        <taxon>Fungi</taxon>
        <taxon>Dikarya</taxon>
        <taxon>Ascomycota</taxon>
        <taxon>Pezizomycotina</taxon>
        <taxon>Dothideomycetes</taxon>
        <taxon>Pleosporomycetidae</taxon>
        <taxon>Pleosporales</taxon>
        <taxon>Pleosporineae</taxon>
        <taxon>Pleosporaceae</taxon>
        <taxon>Bipolaris</taxon>
    </lineage>
</organism>
<feature type="repeat" description="ANK" evidence="1">
    <location>
        <begin position="119"/>
        <end position="151"/>
    </location>
</feature>
<name>W6YTI6_COCMI</name>
<proteinExistence type="predicted"/>
<dbReference type="EMBL" id="KI964050">
    <property type="protein sequence ID" value="EUC42767.1"/>
    <property type="molecule type" value="Genomic_DNA"/>
</dbReference>
<dbReference type="AlphaFoldDB" id="W6YTI6"/>
<sequence length="309" mass="35522">MDVEAINTNLLRAVEKGNWFTVREAIHEVQASNGIHDWSFLSKNLVERACDRGDEEIMGLLVRMCSQEDFTDLSKRTTILHRAVRRRGGRYGIVRLLLDSALSERSESVKEYVNIQDHEGKTALHHVAVSGDSYMLDILCKAGADVNIRDERNLLPAHIACIAGEYEMMRRLFGKDRMSITQVMHHEEVAGSAPIHLVAERNCWKELVYLMDLFQKENIQAKDINYELAWYKACRGTSRLYSTPAYSGMAQGFPNSLEAAIVLIYNEYRRPLTYDQPDWKEYSFPGITCYSFQINHVSGYNNCKIIHKY</sequence>
<dbReference type="SMART" id="SM00248">
    <property type="entry name" value="ANK"/>
    <property type="match status" value="4"/>
</dbReference>
<evidence type="ECO:0000256" key="1">
    <source>
        <dbReference type="PROSITE-ProRule" id="PRU00023"/>
    </source>
</evidence>
<dbReference type="RefSeq" id="XP_007690717.1">
    <property type="nucleotide sequence ID" value="XM_007692527.1"/>
</dbReference>
<dbReference type="PANTHER" id="PTHR24133">
    <property type="entry name" value="ANKYRIN DOMAIN-CONTAINING"/>
    <property type="match status" value="1"/>
</dbReference>
<protein>
    <submittedName>
        <fullName evidence="2">Uncharacterized protein</fullName>
    </submittedName>
</protein>
<dbReference type="OrthoDB" id="3801246at2759"/>
<gene>
    <name evidence="2" type="ORF">COCMIDRAFT_28679</name>
</gene>
<dbReference type="Pfam" id="PF12796">
    <property type="entry name" value="Ank_2"/>
    <property type="match status" value="1"/>
</dbReference>
<dbReference type="InterPro" id="IPR002110">
    <property type="entry name" value="Ankyrin_rpt"/>
</dbReference>
<dbReference type="InterPro" id="IPR052391">
    <property type="entry name" value="E3_Ligase-Neurotoxin"/>
</dbReference>
<evidence type="ECO:0000313" key="2">
    <source>
        <dbReference type="EMBL" id="EUC42767.1"/>
    </source>
</evidence>
<evidence type="ECO:0000313" key="3">
    <source>
        <dbReference type="Proteomes" id="UP000054032"/>
    </source>
</evidence>
<dbReference type="KEGG" id="bor:COCMIDRAFT_28679"/>
<keyword evidence="1" id="KW-0040">ANK repeat</keyword>
<dbReference type="Proteomes" id="UP000054032">
    <property type="component" value="Unassembled WGS sequence"/>
</dbReference>
<dbReference type="HOGENOM" id="CLU_900113_0_0_1"/>
<dbReference type="PROSITE" id="PS50297">
    <property type="entry name" value="ANK_REP_REGION"/>
    <property type="match status" value="1"/>
</dbReference>
<dbReference type="InterPro" id="IPR036770">
    <property type="entry name" value="Ankyrin_rpt-contain_sf"/>
</dbReference>